<name>A0AAV0C148_9ASTE</name>
<feature type="domain" description="Inosine/uridine-preferring nucleoside hydrolase" evidence="3">
    <location>
        <begin position="50"/>
        <end position="122"/>
    </location>
</feature>
<gene>
    <name evidence="4" type="ORF">CEPIT_LOCUS1757</name>
</gene>
<dbReference type="EMBL" id="CAMAPF010000010">
    <property type="protein sequence ID" value="CAH9061863.1"/>
    <property type="molecule type" value="Genomic_DNA"/>
</dbReference>
<keyword evidence="5" id="KW-1185">Reference proteome</keyword>
<dbReference type="InterPro" id="IPR001910">
    <property type="entry name" value="Inosine/uridine_hydrolase_dom"/>
</dbReference>
<keyword evidence="2" id="KW-1133">Transmembrane helix</keyword>
<dbReference type="PANTHER" id="PTHR46692:SF1">
    <property type="entry name" value="NUCLEOSIDE HYDROLASE 3-RELATED"/>
    <property type="match status" value="1"/>
</dbReference>
<organism evidence="4 5">
    <name type="scientific">Cuscuta epithymum</name>
    <dbReference type="NCBI Taxonomy" id="186058"/>
    <lineage>
        <taxon>Eukaryota</taxon>
        <taxon>Viridiplantae</taxon>
        <taxon>Streptophyta</taxon>
        <taxon>Embryophyta</taxon>
        <taxon>Tracheophyta</taxon>
        <taxon>Spermatophyta</taxon>
        <taxon>Magnoliopsida</taxon>
        <taxon>eudicotyledons</taxon>
        <taxon>Gunneridae</taxon>
        <taxon>Pentapetalae</taxon>
        <taxon>asterids</taxon>
        <taxon>lamiids</taxon>
        <taxon>Solanales</taxon>
        <taxon>Convolvulaceae</taxon>
        <taxon>Cuscuteae</taxon>
        <taxon>Cuscuta</taxon>
        <taxon>Cuscuta subgen. Cuscuta</taxon>
    </lineage>
</organism>
<protein>
    <recommendedName>
        <fullName evidence="3">Inosine/uridine-preferring nucleoside hydrolase domain-containing protein</fullName>
    </recommendedName>
</protein>
<evidence type="ECO:0000259" key="3">
    <source>
        <dbReference type="Pfam" id="PF01156"/>
    </source>
</evidence>
<dbReference type="AlphaFoldDB" id="A0AAV0C148"/>
<dbReference type="Proteomes" id="UP001152523">
    <property type="component" value="Unassembled WGS sequence"/>
</dbReference>
<keyword evidence="2" id="KW-0812">Transmembrane</keyword>
<dbReference type="InterPro" id="IPR036452">
    <property type="entry name" value="Ribo_hydro-like"/>
</dbReference>
<reference evidence="4" key="1">
    <citation type="submission" date="2022-07" db="EMBL/GenBank/DDBJ databases">
        <authorList>
            <person name="Macas J."/>
            <person name="Novak P."/>
            <person name="Neumann P."/>
        </authorList>
    </citation>
    <scope>NUCLEOTIDE SEQUENCE</scope>
</reference>
<dbReference type="GO" id="GO:0016799">
    <property type="term" value="F:hydrolase activity, hydrolyzing N-glycosyl compounds"/>
    <property type="evidence" value="ECO:0007669"/>
    <property type="project" value="InterPro"/>
</dbReference>
<dbReference type="Gene3D" id="3.90.245.10">
    <property type="entry name" value="Ribonucleoside hydrolase-like"/>
    <property type="match status" value="1"/>
</dbReference>
<evidence type="ECO:0000256" key="2">
    <source>
        <dbReference type="SAM" id="Phobius"/>
    </source>
</evidence>
<proteinExistence type="inferred from homology"/>
<sequence length="155" mass="16627">MQAPENMIRKEKAANKSVVEAGFVSVVVAVAVGTVLVGPGCYAEDMPYRILLDTDMDTDDIFALLYLLKLNRSQFDIKGITVNSNGFGNSGHSVNHIYDILYMMDRDDIPVGVGGEGGILDDGTIQADVGGYFPIIDQGIGTAGYCRYRQAIGLG</sequence>
<dbReference type="SUPFAM" id="SSF53590">
    <property type="entry name" value="Nucleoside hydrolase"/>
    <property type="match status" value="1"/>
</dbReference>
<evidence type="ECO:0000313" key="5">
    <source>
        <dbReference type="Proteomes" id="UP001152523"/>
    </source>
</evidence>
<feature type="transmembrane region" description="Helical" evidence="2">
    <location>
        <begin position="21"/>
        <end position="40"/>
    </location>
</feature>
<evidence type="ECO:0000256" key="1">
    <source>
        <dbReference type="ARBA" id="ARBA00009176"/>
    </source>
</evidence>
<accession>A0AAV0C148</accession>
<comment type="similarity">
    <text evidence="1">Belongs to the IUNH family.</text>
</comment>
<dbReference type="Pfam" id="PF01156">
    <property type="entry name" value="IU_nuc_hydro"/>
    <property type="match status" value="1"/>
</dbReference>
<evidence type="ECO:0000313" key="4">
    <source>
        <dbReference type="EMBL" id="CAH9061863.1"/>
    </source>
</evidence>
<dbReference type="PANTHER" id="PTHR46692">
    <property type="entry name" value="INOSINE-URIDINE PREFERRING NUCLEOSIDE HYDROLASE FAMILY PROTEIN"/>
    <property type="match status" value="1"/>
</dbReference>
<feature type="non-terminal residue" evidence="4">
    <location>
        <position position="155"/>
    </location>
</feature>
<comment type="caution">
    <text evidence="4">The sequence shown here is derived from an EMBL/GenBank/DDBJ whole genome shotgun (WGS) entry which is preliminary data.</text>
</comment>
<keyword evidence="2" id="KW-0472">Membrane</keyword>